<dbReference type="AlphaFoldDB" id="A0AA39QFH0"/>
<organism evidence="1 2">
    <name type="scientific">Armillaria luteobubalina</name>
    <dbReference type="NCBI Taxonomy" id="153913"/>
    <lineage>
        <taxon>Eukaryota</taxon>
        <taxon>Fungi</taxon>
        <taxon>Dikarya</taxon>
        <taxon>Basidiomycota</taxon>
        <taxon>Agaricomycotina</taxon>
        <taxon>Agaricomycetes</taxon>
        <taxon>Agaricomycetidae</taxon>
        <taxon>Agaricales</taxon>
        <taxon>Marasmiineae</taxon>
        <taxon>Physalacriaceae</taxon>
        <taxon>Armillaria</taxon>
    </lineage>
</organism>
<evidence type="ECO:0000313" key="1">
    <source>
        <dbReference type="EMBL" id="KAK0501080.1"/>
    </source>
</evidence>
<evidence type="ECO:0000313" key="2">
    <source>
        <dbReference type="Proteomes" id="UP001175228"/>
    </source>
</evidence>
<proteinExistence type="predicted"/>
<dbReference type="EMBL" id="JAUEPU010000007">
    <property type="protein sequence ID" value="KAK0501080.1"/>
    <property type="molecule type" value="Genomic_DNA"/>
</dbReference>
<accession>A0AA39QFH0</accession>
<reference evidence="1" key="1">
    <citation type="submission" date="2023-06" db="EMBL/GenBank/DDBJ databases">
        <authorList>
            <consortium name="Lawrence Berkeley National Laboratory"/>
            <person name="Ahrendt S."/>
            <person name="Sahu N."/>
            <person name="Indic B."/>
            <person name="Wong-Bajracharya J."/>
            <person name="Merenyi Z."/>
            <person name="Ke H.-M."/>
            <person name="Monk M."/>
            <person name="Kocsube S."/>
            <person name="Drula E."/>
            <person name="Lipzen A."/>
            <person name="Balint B."/>
            <person name="Henrissat B."/>
            <person name="Andreopoulos B."/>
            <person name="Martin F.M."/>
            <person name="Harder C.B."/>
            <person name="Rigling D."/>
            <person name="Ford K.L."/>
            <person name="Foster G.D."/>
            <person name="Pangilinan J."/>
            <person name="Papanicolaou A."/>
            <person name="Barry K."/>
            <person name="LaButti K."/>
            <person name="Viragh M."/>
            <person name="Koriabine M."/>
            <person name="Yan M."/>
            <person name="Riley R."/>
            <person name="Champramary S."/>
            <person name="Plett K.L."/>
            <person name="Tsai I.J."/>
            <person name="Slot J."/>
            <person name="Sipos G."/>
            <person name="Plett J."/>
            <person name="Nagy L.G."/>
            <person name="Grigoriev I.V."/>
        </authorList>
    </citation>
    <scope>NUCLEOTIDE SEQUENCE</scope>
    <source>
        <strain evidence="1">HWK02</strain>
    </source>
</reference>
<keyword evidence="2" id="KW-1185">Reference proteome</keyword>
<comment type="caution">
    <text evidence="1">The sequence shown here is derived from an EMBL/GenBank/DDBJ whole genome shotgun (WGS) entry which is preliminary data.</text>
</comment>
<gene>
    <name evidence="1" type="ORF">EDD18DRAFT_1067539</name>
</gene>
<sequence>AVMKLSAQSGTKYKGMVLMNPEGPGGSSIVYLASLGSLLTSLIGNQYNIISFDP</sequence>
<feature type="non-terminal residue" evidence="1">
    <location>
        <position position="1"/>
    </location>
</feature>
<dbReference type="Proteomes" id="UP001175228">
    <property type="component" value="Unassembled WGS sequence"/>
</dbReference>
<protein>
    <submittedName>
        <fullName evidence="1">Uncharacterized protein</fullName>
    </submittedName>
</protein>
<name>A0AA39QFH0_9AGAR</name>